<gene>
    <name evidence="10" type="ORF">RJ641_029938</name>
</gene>
<dbReference type="AlphaFoldDB" id="A0AAN8W725"/>
<dbReference type="GO" id="GO:0008270">
    <property type="term" value="F:zinc ion binding"/>
    <property type="evidence" value="ECO:0007669"/>
    <property type="project" value="UniProtKB-KW"/>
</dbReference>
<proteinExistence type="predicted"/>
<evidence type="ECO:0000256" key="5">
    <source>
        <dbReference type="ARBA" id="ARBA00023242"/>
    </source>
</evidence>
<organism evidence="10 11">
    <name type="scientific">Dillenia turbinata</name>
    <dbReference type="NCBI Taxonomy" id="194707"/>
    <lineage>
        <taxon>Eukaryota</taxon>
        <taxon>Viridiplantae</taxon>
        <taxon>Streptophyta</taxon>
        <taxon>Embryophyta</taxon>
        <taxon>Tracheophyta</taxon>
        <taxon>Spermatophyta</taxon>
        <taxon>Magnoliopsida</taxon>
        <taxon>eudicotyledons</taxon>
        <taxon>Gunneridae</taxon>
        <taxon>Pentapetalae</taxon>
        <taxon>Dilleniales</taxon>
        <taxon>Dilleniaceae</taxon>
        <taxon>Dillenia</taxon>
    </lineage>
</organism>
<dbReference type="PANTHER" id="PTHR31742">
    <property type="entry name" value="RPA-INTERACTING PROTEIN RPAIN"/>
    <property type="match status" value="1"/>
</dbReference>
<accession>A0AAN8W725</accession>
<dbReference type="Pfam" id="PF14767">
    <property type="entry name" value="RPA_interact_M"/>
    <property type="match status" value="1"/>
</dbReference>
<dbReference type="GO" id="GO:0006606">
    <property type="term" value="P:protein import into nucleus"/>
    <property type="evidence" value="ECO:0007669"/>
    <property type="project" value="TreeGrafter"/>
</dbReference>
<comment type="caution">
    <text evidence="10">The sequence shown here is derived from an EMBL/GenBank/DDBJ whole genome shotgun (WGS) entry which is preliminary data.</text>
</comment>
<evidence type="ECO:0000259" key="7">
    <source>
        <dbReference type="Pfam" id="PF14766"/>
    </source>
</evidence>
<dbReference type="Pfam" id="PF14766">
    <property type="entry name" value="RPA_interact_N"/>
    <property type="match status" value="1"/>
</dbReference>
<keyword evidence="3" id="KW-0863">Zinc-finger</keyword>
<dbReference type="Proteomes" id="UP001370490">
    <property type="component" value="Unassembled WGS sequence"/>
</dbReference>
<sequence>MEDQNCRSTSSNLNRPSIKSHNSNWKHKLRERCFKRVREDRSRLLWKMRLPAVSQSQPSNPKDFIRSAFKDIVSDELKRIESFCLDKNLEIASCGPKVDDILWEYDGLHTAYEGECEEILLEMQRLFYEGLEEESAKVAFPDIIPDDSTLCIHLFQSGAPENFVETWEDEEDEYLARAVYEHMDLNSEQVQKQIWCPICVHGELQENNHAIYCNLCKLQISRGNEVNLKFLEARLAEAHAEHLDRGCKMKPVFYIKTMFHLTALFIHCQHCNTYEVVI</sequence>
<feature type="region of interest" description="Disordered" evidence="6">
    <location>
        <begin position="1"/>
        <end position="23"/>
    </location>
</feature>
<feature type="domain" description="RPA-interacting protein C-terminal" evidence="9">
    <location>
        <begin position="195"/>
        <end position="275"/>
    </location>
</feature>
<protein>
    <submittedName>
        <fullName evidence="10">RPA-interacting protein, N-terminal domain</fullName>
    </submittedName>
</protein>
<dbReference type="GO" id="GO:0005634">
    <property type="term" value="C:nucleus"/>
    <property type="evidence" value="ECO:0007669"/>
    <property type="project" value="UniProtKB-SubCell"/>
</dbReference>
<dbReference type="InterPro" id="IPR028159">
    <property type="entry name" value="RPA_interact_C_dom"/>
</dbReference>
<keyword evidence="2" id="KW-0479">Metal-binding</keyword>
<keyword evidence="5" id="KW-0539">Nucleus</keyword>
<reference evidence="10 11" key="1">
    <citation type="submission" date="2023-12" db="EMBL/GenBank/DDBJ databases">
        <title>A high-quality genome assembly for Dillenia turbinata (Dilleniales).</title>
        <authorList>
            <person name="Chanderbali A."/>
        </authorList>
    </citation>
    <scope>NUCLEOTIDE SEQUENCE [LARGE SCALE GENOMIC DNA]</scope>
    <source>
        <strain evidence="10">LSX21</strain>
        <tissue evidence="10">Leaf</tissue>
    </source>
</reference>
<dbReference type="PANTHER" id="PTHR31742:SF1">
    <property type="entry name" value="RPA-INTERACTING PROTEIN"/>
    <property type="match status" value="1"/>
</dbReference>
<evidence type="ECO:0000313" key="10">
    <source>
        <dbReference type="EMBL" id="KAK6940407.1"/>
    </source>
</evidence>
<evidence type="ECO:0000256" key="3">
    <source>
        <dbReference type="ARBA" id="ARBA00022771"/>
    </source>
</evidence>
<keyword evidence="11" id="KW-1185">Reference proteome</keyword>
<evidence type="ECO:0000256" key="6">
    <source>
        <dbReference type="SAM" id="MobiDB-lite"/>
    </source>
</evidence>
<evidence type="ECO:0000259" key="8">
    <source>
        <dbReference type="Pfam" id="PF14767"/>
    </source>
</evidence>
<name>A0AAN8W725_9MAGN</name>
<comment type="subcellular location">
    <subcellularLocation>
        <location evidence="1">Nucleus</location>
    </subcellularLocation>
</comment>
<dbReference type="InterPro" id="IPR028156">
    <property type="entry name" value="RIP"/>
</dbReference>
<evidence type="ECO:0000256" key="2">
    <source>
        <dbReference type="ARBA" id="ARBA00022723"/>
    </source>
</evidence>
<evidence type="ECO:0000256" key="1">
    <source>
        <dbReference type="ARBA" id="ARBA00004123"/>
    </source>
</evidence>
<evidence type="ECO:0000256" key="4">
    <source>
        <dbReference type="ARBA" id="ARBA00022833"/>
    </source>
</evidence>
<dbReference type="Pfam" id="PF14768">
    <property type="entry name" value="RPA_interact_C"/>
    <property type="match status" value="1"/>
</dbReference>
<keyword evidence="4" id="KW-0862">Zinc</keyword>
<feature type="domain" description="RPA-interacting protein N-terminal" evidence="7">
    <location>
        <begin position="16"/>
        <end position="51"/>
    </location>
</feature>
<dbReference type="EMBL" id="JBAMMX010000005">
    <property type="protein sequence ID" value="KAK6940407.1"/>
    <property type="molecule type" value="Genomic_DNA"/>
</dbReference>
<dbReference type="InterPro" id="IPR028155">
    <property type="entry name" value="RPA_interact_central"/>
</dbReference>
<evidence type="ECO:0000313" key="11">
    <source>
        <dbReference type="Proteomes" id="UP001370490"/>
    </source>
</evidence>
<feature type="domain" description="RPA-interacting protein central" evidence="8">
    <location>
        <begin position="67"/>
        <end position="136"/>
    </location>
</feature>
<evidence type="ECO:0000259" key="9">
    <source>
        <dbReference type="Pfam" id="PF14768"/>
    </source>
</evidence>
<dbReference type="InterPro" id="IPR028158">
    <property type="entry name" value="RPA_interact_N_dom"/>
</dbReference>